<accession>A0ABX9RVB5</accession>
<feature type="coiled-coil region" evidence="1">
    <location>
        <begin position="218"/>
        <end position="246"/>
    </location>
</feature>
<comment type="caution">
    <text evidence="4">The sequence shown here is derived from an EMBL/GenBank/DDBJ whole genome shotgun (WGS) entry which is preliminary data.</text>
</comment>
<dbReference type="RefSeq" id="WP_120817044.1">
    <property type="nucleotide sequence ID" value="NZ_RBIZ01000005.1"/>
</dbReference>
<dbReference type="Pfam" id="PF12476">
    <property type="entry name" value="DUF3696"/>
    <property type="match status" value="1"/>
</dbReference>
<reference evidence="4 5" key="1">
    <citation type="submission" date="2018-10" db="EMBL/GenBank/DDBJ databases">
        <title>Genomic Encyclopedia of Type Strains, Phase IV (KMG-IV): sequencing the most valuable type-strain genomes for metagenomic binning, comparative biology and taxonomic classification.</title>
        <authorList>
            <person name="Goeker M."/>
        </authorList>
    </citation>
    <scope>NUCLEOTIDE SEQUENCE [LARGE SCALE GENOMIC DNA]</scope>
    <source>
        <strain evidence="4 5">DSM 5079</strain>
    </source>
</reference>
<evidence type="ECO:0000313" key="5">
    <source>
        <dbReference type="Proteomes" id="UP000267341"/>
    </source>
</evidence>
<sequence length="417" mass="46807">MIRNLDIKNVKCFSSAKFDLSPLTVFCGANSVGKSTAIQCMLLLRQSYNLNKFKTQDIKLTGELFSVGHAKDLLSQNSKGDNISIFIDKQGFVSKNLKDIDLDGYVLPLNDCGVIEHEFFENTFHYLSAYRLAPQNSYDVNFDSSNLDLGIYGQFAISELERNRNKLALNQKLARIMVNLNRGAEASKPVFETNIQMASEEDDNEPDLEKFETIDEILNKVEQDNHKEKNNAKNDTQDKNEEYTLEVALKESMKRICKGFNIDLQSYKELDKVATSFSSSETVYSVRPVNTGFGISYVLPIMLAALCTSPGGTLIVENPEVHLHPSAQSELAFFLGVASLCDIQVIIETHSDHIINGIRLFAKKNTLELNHITINSIRSGLEGRIITKIEIDEDGSLTDIDDGFFDQAEKDLMRLFA</sequence>
<dbReference type="InterPro" id="IPR041685">
    <property type="entry name" value="AAA_GajA/Old/RecF-like"/>
</dbReference>
<organism evidence="4 5">
    <name type="scientific">Yokenella regensburgei</name>
    <dbReference type="NCBI Taxonomy" id="158877"/>
    <lineage>
        <taxon>Bacteria</taxon>
        <taxon>Pseudomonadati</taxon>
        <taxon>Pseudomonadota</taxon>
        <taxon>Gammaproteobacteria</taxon>
        <taxon>Enterobacterales</taxon>
        <taxon>Enterobacteriaceae</taxon>
        <taxon>Yokenella</taxon>
    </lineage>
</organism>
<dbReference type="InterPro" id="IPR014592">
    <property type="entry name" value="P-loop_UCP034888"/>
</dbReference>
<dbReference type="PANTHER" id="PTHR43581">
    <property type="entry name" value="ATP/GTP PHOSPHATASE"/>
    <property type="match status" value="1"/>
</dbReference>
<dbReference type="InterPro" id="IPR051396">
    <property type="entry name" value="Bact_Antivir_Def_Nuclease"/>
</dbReference>
<dbReference type="InterPro" id="IPR027417">
    <property type="entry name" value="P-loop_NTPase"/>
</dbReference>
<dbReference type="GeneID" id="66905155"/>
<protein>
    <submittedName>
        <fullName evidence="4">ATPase</fullName>
    </submittedName>
</protein>
<feature type="domain" description="DUF3696" evidence="2">
    <location>
        <begin position="386"/>
        <end position="415"/>
    </location>
</feature>
<gene>
    <name evidence="4" type="ORF">C7387_3167</name>
</gene>
<dbReference type="Pfam" id="PF13175">
    <property type="entry name" value="AAA_15"/>
    <property type="match status" value="1"/>
</dbReference>
<dbReference type="Proteomes" id="UP000267341">
    <property type="component" value="Unassembled WGS sequence"/>
</dbReference>
<dbReference type="EMBL" id="RBIZ01000005">
    <property type="protein sequence ID" value="RKR53698.1"/>
    <property type="molecule type" value="Genomic_DNA"/>
</dbReference>
<evidence type="ECO:0000256" key="1">
    <source>
        <dbReference type="SAM" id="Coils"/>
    </source>
</evidence>
<dbReference type="PIRSF" id="PIRSF034888">
    <property type="entry name" value="P-loop_UCP034888"/>
    <property type="match status" value="1"/>
</dbReference>
<evidence type="ECO:0000259" key="2">
    <source>
        <dbReference type="Pfam" id="PF12476"/>
    </source>
</evidence>
<dbReference type="PANTHER" id="PTHR43581:SF2">
    <property type="entry name" value="EXCINUCLEASE ATPASE SUBUNIT"/>
    <property type="match status" value="1"/>
</dbReference>
<keyword evidence="1" id="KW-0175">Coiled coil</keyword>
<name>A0ABX9RVB5_9ENTR</name>
<evidence type="ECO:0000313" key="4">
    <source>
        <dbReference type="EMBL" id="RKR53698.1"/>
    </source>
</evidence>
<keyword evidence="5" id="KW-1185">Reference proteome</keyword>
<evidence type="ECO:0000259" key="3">
    <source>
        <dbReference type="Pfam" id="PF13175"/>
    </source>
</evidence>
<feature type="domain" description="Endonuclease GajA/Old nuclease/RecF-like AAA" evidence="3">
    <location>
        <begin position="1"/>
        <end position="355"/>
    </location>
</feature>
<dbReference type="Gene3D" id="3.40.50.300">
    <property type="entry name" value="P-loop containing nucleotide triphosphate hydrolases"/>
    <property type="match status" value="1"/>
</dbReference>
<dbReference type="SUPFAM" id="SSF52540">
    <property type="entry name" value="P-loop containing nucleoside triphosphate hydrolases"/>
    <property type="match status" value="1"/>
</dbReference>
<proteinExistence type="predicted"/>
<dbReference type="InterPro" id="IPR022532">
    <property type="entry name" value="DUF3696"/>
</dbReference>